<dbReference type="Gene3D" id="3.30.559.10">
    <property type="entry name" value="Chloramphenicol acetyltransferase-like domain"/>
    <property type="match status" value="2"/>
</dbReference>
<evidence type="ECO:0000313" key="4">
    <source>
        <dbReference type="Proteomes" id="UP000075243"/>
    </source>
</evidence>
<accession>A0A151QYM5</accession>
<dbReference type="GO" id="GO:0016740">
    <property type="term" value="F:transferase activity"/>
    <property type="evidence" value="ECO:0007669"/>
    <property type="project" value="UniProtKB-KW"/>
</dbReference>
<evidence type="ECO:0000256" key="1">
    <source>
        <dbReference type="ARBA" id="ARBA00009861"/>
    </source>
</evidence>
<dbReference type="OMA" id="LATFHMP"/>
<evidence type="ECO:0000256" key="2">
    <source>
        <dbReference type="ARBA" id="ARBA00022679"/>
    </source>
</evidence>
<keyword evidence="4" id="KW-1185">Reference proteome</keyword>
<reference evidence="3" key="1">
    <citation type="journal article" date="2012" name="Nat. Biotechnol.">
        <title>Draft genome sequence of pigeonpea (Cajanus cajan), an orphan legume crop of resource-poor farmers.</title>
        <authorList>
            <person name="Varshney R.K."/>
            <person name="Chen W."/>
            <person name="Li Y."/>
            <person name="Bharti A.K."/>
            <person name="Saxena R.K."/>
            <person name="Schlueter J.A."/>
            <person name="Donoghue M.T."/>
            <person name="Azam S."/>
            <person name="Fan G."/>
            <person name="Whaley A.M."/>
            <person name="Farmer A.D."/>
            <person name="Sheridan J."/>
            <person name="Iwata A."/>
            <person name="Tuteja R."/>
            <person name="Penmetsa R.V."/>
            <person name="Wu W."/>
            <person name="Upadhyaya H.D."/>
            <person name="Yang S.P."/>
            <person name="Shah T."/>
            <person name="Saxena K.B."/>
            <person name="Michael T."/>
            <person name="McCombie W.R."/>
            <person name="Yang B."/>
            <person name="Zhang G."/>
            <person name="Yang H."/>
            <person name="Wang J."/>
            <person name="Spillane C."/>
            <person name="Cook D.R."/>
            <person name="May G.D."/>
            <person name="Xu X."/>
            <person name="Jackson S.A."/>
        </authorList>
    </citation>
    <scope>NUCLEOTIDE SEQUENCE [LARGE SCALE GENOMIC DNA]</scope>
</reference>
<dbReference type="Pfam" id="PF02458">
    <property type="entry name" value="Transferase"/>
    <property type="match status" value="1"/>
</dbReference>
<dbReference type="Proteomes" id="UP000075243">
    <property type="component" value="Unassembled WGS sequence"/>
</dbReference>
<dbReference type="EMBL" id="KQ484402">
    <property type="protein sequence ID" value="KYP35315.1"/>
    <property type="molecule type" value="Genomic_DNA"/>
</dbReference>
<dbReference type="InterPro" id="IPR023213">
    <property type="entry name" value="CAT-like_dom_sf"/>
</dbReference>
<dbReference type="PANTHER" id="PTHR31147:SF66">
    <property type="entry name" value="OS05G0315700 PROTEIN"/>
    <property type="match status" value="1"/>
</dbReference>
<dbReference type="STRING" id="3821.A0A151QYM5"/>
<gene>
    <name evidence="3" type="ORF">KK1_043649</name>
</gene>
<keyword evidence="2" id="KW-0808">Transferase</keyword>
<dbReference type="Gramene" id="C.cajan_42451.t">
    <property type="protein sequence ID" value="C.cajan_42451.t"/>
    <property type="gene ID" value="C.cajan_42451"/>
</dbReference>
<sequence length="452" mass="50208">MVPQTSSLNFRVSTKPPELVVPATPTPRELKLLSDIDDQLCLRERFPLVFFYGYRPSMAGKDPVQVIRQALAKTLVFYYPFAGRLRECPNGKLIVDCNGEGVIFVEADADVTIEQFGDNLLPPFPCFDKILFNIPGSDGIIDSPILHLQVTRLKCGGFIFALCCIHNMCDASGIGQFLKALAEIARGAPNPSILPVWHREMLCARDPPRVTYTRDEYQLVPPDTRSMYEPKNCSFFFGPKEIASIRALLPHHVATKSTSFEVLTAWLWRSYTTALKLQNPDQEIPLLIIVNARFGYCRFNPPLPDGFYGNAIVAGSEVTTVGKLLSHPLGYALELVKKAKYKVNEDYVRSAVGFLANEERPFFPRSGSFAVTDHTKAGFTDVNFGWGNALYNGAVNKGGKGYMLGECIITPHTNSNGEQGIAVLMSVPEYVLEMLEKEIGQHACTHMLMSNL</sequence>
<protein>
    <submittedName>
        <fullName evidence="3">Taxadien-5-alpha-ol O-acetyltransferase</fullName>
    </submittedName>
</protein>
<proteinExistence type="inferred from homology"/>
<evidence type="ECO:0000313" key="3">
    <source>
        <dbReference type="EMBL" id="KYP35315.1"/>
    </source>
</evidence>
<name>A0A151QYM5_CAJCA</name>
<dbReference type="OrthoDB" id="1483986at2759"/>
<comment type="similarity">
    <text evidence="1">Belongs to the plant acyltransferase family.</text>
</comment>
<dbReference type="InterPro" id="IPR050898">
    <property type="entry name" value="Plant_acyltransferase"/>
</dbReference>
<organism evidence="3 4">
    <name type="scientific">Cajanus cajan</name>
    <name type="common">Pigeon pea</name>
    <name type="synonym">Cajanus indicus</name>
    <dbReference type="NCBI Taxonomy" id="3821"/>
    <lineage>
        <taxon>Eukaryota</taxon>
        <taxon>Viridiplantae</taxon>
        <taxon>Streptophyta</taxon>
        <taxon>Embryophyta</taxon>
        <taxon>Tracheophyta</taxon>
        <taxon>Spermatophyta</taxon>
        <taxon>Magnoliopsida</taxon>
        <taxon>eudicotyledons</taxon>
        <taxon>Gunneridae</taxon>
        <taxon>Pentapetalae</taxon>
        <taxon>rosids</taxon>
        <taxon>fabids</taxon>
        <taxon>Fabales</taxon>
        <taxon>Fabaceae</taxon>
        <taxon>Papilionoideae</taxon>
        <taxon>50 kb inversion clade</taxon>
        <taxon>NPAAA clade</taxon>
        <taxon>indigoferoid/millettioid clade</taxon>
        <taxon>Phaseoleae</taxon>
        <taxon>Cajanus</taxon>
    </lineage>
</organism>
<dbReference type="PANTHER" id="PTHR31147">
    <property type="entry name" value="ACYL TRANSFERASE 4"/>
    <property type="match status" value="1"/>
</dbReference>
<dbReference type="AlphaFoldDB" id="A0A151QYM5"/>